<protein>
    <submittedName>
        <fullName evidence="1">Uncharacterized protein</fullName>
    </submittedName>
</protein>
<proteinExistence type="predicted"/>
<evidence type="ECO:0000313" key="2">
    <source>
        <dbReference type="Proteomes" id="UP000237846"/>
    </source>
</evidence>
<dbReference type="EMBL" id="PVZC01000011">
    <property type="protein sequence ID" value="PRX92139.1"/>
    <property type="molecule type" value="Genomic_DNA"/>
</dbReference>
<sequence>MAHAVGMDADDARAVLLREFGAEDGSFLIRLRADLAWDRAAFTRLERAMRAVCADSAGDELLDRRLAEGFYHLATWVGPWTSHPDFPRPSPAEYYDACLERLGDLADWYFRGEHAYVEPHTWPEL</sequence>
<organism evidence="1 2">
    <name type="scientific">Allonocardiopsis opalescens</name>
    <dbReference type="NCBI Taxonomy" id="1144618"/>
    <lineage>
        <taxon>Bacteria</taxon>
        <taxon>Bacillati</taxon>
        <taxon>Actinomycetota</taxon>
        <taxon>Actinomycetes</taxon>
        <taxon>Streptosporangiales</taxon>
        <taxon>Allonocardiopsis</taxon>
    </lineage>
</organism>
<gene>
    <name evidence="1" type="ORF">CLV72_11128</name>
</gene>
<dbReference type="AlphaFoldDB" id="A0A2T0PTB2"/>
<evidence type="ECO:0000313" key="1">
    <source>
        <dbReference type="EMBL" id="PRX92139.1"/>
    </source>
</evidence>
<name>A0A2T0PTB2_9ACTN</name>
<comment type="caution">
    <text evidence="1">The sequence shown here is derived from an EMBL/GenBank/DDBJ whole genome shotgun (WGS) entry which is preliminary data.</text>
</comment>
<accession>A0A2T0PTB2</accession>
<dbReference type="Proteomes" id="UP000237846">
    <property type="component" value="Unassembled WGS sequence"/>
</dbReference>
<reference evidence="1 2" key="1">
    <citation type="submission" date="2018-03" db="EMBL/GenBank/DDBJ databases">
        <title>Genomic Encyclopedia of Archaeal and Bacterial Type Strains, Phase II (KMG-II): from individual species to whole genera.</title>
        <authorList>
            <person name="Goeker M."/>
        </authorList>
    </citation>
    <scope>NUCLEOTIDE SEQUENCE [LARGE SCALE GENOMIC DNA]</scope>
    <source>
        <strain evidence="1 2">DSM 45601</strain>
    </source>
</reference>
<keyword evidence="2" id="KW-1185">Reference proteome</keyword>